<gene>
    <name evidence="1" type="ORF">scyTo_0010986</name>
</gene>
<dbReference type="Gene3D" id="2.60.40.1930">
    <property type="match status" value="1"/>
</dbReference>
<dbReference type="PANTHER" id="PTHR11412">
    <property type="entry name" value="MACROGLOBULIN / COMPLEMENT"/>
    <property type="match status" value="1"/>
</dbReference>
<dbReference type="Proteomes" id="UP000288216">
    <property type="component" value="Unassembled WGS sequence"/>
</dbReference>
<dbReference type="OMA" id="LIATCHI"/>
<accession>A0A401NFS5</accession>
<dbReference type="OrthoDB" id="9998011at2759"/>
<dbReference type="PANTHER" id="PTHR11412:SF171">
    <property type="entry name" value="PREGNANCY ZONE PROTEIN-LIKE PROTEIN"/>
    <property type="match status" value="1"/>
</dbReference>
<evidence type="ECO:0008006" key="3">
    <source>
        <dbReference type="Google" id="ProtNLM"/>
    </source>
</evidence>
<dbReference type="AlphaFoldDB" id="A0A401NFS5"/>
<dbReference type="InterPro" id="IPR050473">
    <property type="entry name" value="A2M/Complement_sys"/>
</dbReference>
<comment type="caution">
    <text evidence="1">The sequence shown here is derived from an EMBL/GenBank/DDBJ whole genome shotgun (WGS) entry which is preliminary data.</text>
</comment>
<sequence>MQSLAQAVGQKGLRIESVRNLDYQHGRNLLIVVPSELYTGELEKVCLMMSEMQGPLTVNVTLTYEKEAVILVEQQVEDVPQCLCLKFTVPQADRVIGIFNVECRTLDFKFNDSKLVWIERLPFQTFVQSDKLLYKPGQTVKFRIVTLDADFQIVNQTVGMLCFWLSALRASLIATCHI</sequence>
<dbReference type="EMBL" id="BFAA01004857">
    <property type="protein sequence ID" value="GCB59807.1"/>
    <property type="molecule type" value="Genomic_DNA"/>
</dbReference>
<protein>
    <recommendedName>
        <fullName evidence="3">Macroglobulin domain-containing protein</fullName>
    </recommendedName>
</protein>
<reference evidence="1 2" key="1">
    <citation type="journal article" date="2018" name="Nat. Ecol. Evol.">
        <title>Shark genomes provide insights into elasmobranch evolution and the origin of vertebrates.</title>
        <authorList>
            <person name="Hara Y"/>
            <person name="Yamaguchi K"/>
            <person name="Onimaru K"/>
            <person name="Kadota M"/>
            <person name="Koyanagi M"/>
            <person name="Keeley SD"/>
            <person name="Tatsumi K"/>
            <person name="Tanaka K"/>
            <person name="Motone F"/>
            <person name="Kageyama Y"/>
            <person name="Nozu R"/>
            <person name="Adachi N"/>
            <person name="Nishimura O"/>
            <person name="Nakagawa R"/>
            <person name="Tanegashima C"/>
            <person name="Kiyatake I"/>
            <person name="Matsumoto R"/>
            <person name="Murakumo K"/>
            <person name="Nishida K"/>
            <person name="Terakita A"/>
            <person name="Kuratani S"/>
            <person name="Sato K"/>
            <person name="Hyodo S Kuraku.S."/>
        </authorList>
    </citation>
    <scope>NUCLEOTIDE SEQUENCE [LARGE SCALE GENOMIC DNA]</scope>
</reference>
<evidence type="ECO:0000313" key="2">
    <source>
        <dbReference type="Proteomes" id="UP000288216"/>
    </source>
</evidence>
<name>A0A401NFS5_SCYTO</name>
<dbReference type="STRING" id="75743.A0A401NFS5"/>
<organism evidence="1 2">
    <name type="scientific">Scyliorhinus torazame</name>
    <name type="common">Cloudy catshark</name>
    <name type="synonym">Catulus torazame</name>
    <dbReference type="NCBI Taxonomy" id="75743"/>
    <lineage>
        <taxon>Eukaryota</taxon>
        <taxon>Metazoa</taxon>
        <taxon>Chordata</taxon>
        <taxon>Craniata</taxon>
        <taxon>Vertebrata</taxon>
        <taxon>Chondrichthyes</taxon>
        <taxon>Elasmobranchii</taxon>
        <taxon>Galeomorphii</taxon>
        <taxon>Galeoidea</taxon>
        <taxon>Carcharhiniformes</taxon>
        <taxon>Scyliorhinidae</taxon>
        <taxon>Scyliorhinus</taxon>
    </lineage>
</organism>
<keyword evidence="2" id="KW-1185">Reference proteome</keyword>
<proteinExistence type="predicted"/>
<evidence type="ECO:0000313" key="1">
    <source>
        <dbReference type="EMBL" id="GCB59807.1"/>
    </source>
</evidence>